<dbReference type="GO" id="GO:0006310">
    <property type="term" value="P:DNA recombination"/>
    <property type="evidence" value="ECO:0007669"/>
    <property type="project" value="UniProtKB-KW"/>
</dbReference>
<proteinExistence type="inferred from homology"/>
<dbReference type="Pfam" id="PF00589">
    <property type="entry name" value="Phage_integrase"/>
    <property type="match status" value="1"/>
</dbReference>
<dbReference type="GO" id="GO:0003677">
    <property type="term" value="F:DNA binding"/>
    <property type="evidence" value="ECO:0007669"/>
    <property type="project" value="UniProtKB-KW"/>
</dbReference>
<evidence type="ECO:0000256" key="4">
    <source>
        <dbReference type="ARBA" id="ARBA00023172"/>
    </source>
</evidence>
<protein>
    <submittedName>
        <fullName evidence="6">Integrase family protein</fullName>
    </submittedName>
</protein>
<accession>A0A158BH13</accession>
<organism evidence="6 7">
    <name type="scientific">Caballeronia pedi</name>
    <dbReference type="NCBI Taxonomy" id="1777141"/>
    <lineage>
        <taxon>Bacteria</taxon>
        <taxon>Pseudomonadati</taxon>
        <taxon>Pseudomonadota</taxon>
        <taxon>Betaproteobacteria</taxon>
        <taxon>Burkholderiales</taxon>
        <taxon>Burkholderiaceae</taxon>
        <taxon>Caballeronia</taxon>
    </lineage>
</organism>
<dbReference type="RefSeq" id="WP_061176047.1">
    <property type="nucleotide sequence ID" value="NZ_FCOE02000010.1"/>
</dbReference>
<dbReference type="InterPro" id="IPR013762">
    <property type="entry name" value="Integrase-like_cat_sf"/>
</dbReference>
<keyword evidence="4" id="KW-0233">DNA recombination</keyword>
<evidence type="ECO:0000256" key="1">
    <source>
        <dbReference type="ARBA" id="ARBA00008857"/>
    </source>
</evidence>
<dbReference type="AlphaFoldDB" id="A0A158BH13"/>
<dbReference type="PROSITE" id="PS51898">
    <property type="entry name" value="TYR_RECOMBINASE"/>
    <property type="match status" value="1"/>
</dbReference>
<name>A0A158BH13_9BURK</name>
<dbReference type="GO" id="GO:0015074">
    <property type="term" value="P:DNA integration"/>
    <property type="evidence" value="ECO:0007669"/>
    <property type="project" value="UniProtKB-KW"/>
</dbReference>
<keyword evidence="2" id="KW-0229">DNA integration</keyword>
<dbReference type="InterPro" id="IPR002104">
    <property type="entry name" value="Integrase_catalytic"/>
</dbReference>
<dbReference type="CDD" id="cd00796">
    <property type="entry name" value="INT_Rci_Hp1_C"/>
    <property type="match status" value="1"/>
</dbReference>
<sequence>MASILQIGGRWRAQVRRRGQSITKTFKTKGAAQSWARDQETAIDKGHNAVDAHSITVGELLIKYREARSESGRPIGPKSNEHYILQRLSDAFGEDLAAQLNTQRIVKFAQARKAAGAGEYTIDMDLSKLGTVMRHTASLMDIVLPDAVGTARPALHHLHLIGPGKKRERRPTKTEIERIFAWFAEHPEREQAMPDLLRVAMQCAFRRGELFSLRWDDIDEEKHLALVRDRKHPRQKIGNNEWVPLIGDSFEIIMRQARYPVPEDYARKRAADPRHPPHKNEFIFRFHKGTASKYFKQACDAKSIVDLRLHDLRHEATSALFEAGWEIPEVATVTGHKDWRNLKRYTNLSPAKVARKGRLEIVKSA</sequence>
<evidence type="ECO:0000313" key="6">
    <source>
        <dbReference type="EMBL" id="SAK69339.1"/>
    </source>
</evidence>
<dbReference type="InterPro" id="IPR050090">
    <property type="entry name" value="Tyrosine_recombinase_XerCD"/>
</dbReference>
<evidence type="ECO:0000313" key="7">
    <source>
        <dbReference type="Proteomes" id="UP000054911"/>
    </source>
</evidence>
<reference evidence="6" key="1">
    <citation type="submission" date="2016-01" db="EMBL/GenBank/DDBJ databases">
        <authorList>
            <person name="Peeters C."/>
        </authorList>
    </citation>
    <scope>NUCLEOTIDE SEQUENCE [LARGE SCALE GENOMIC DNA]</scope>
    <source>
        <strain evidence="6">LMG 29323</strain>
    </source>
</reference>
<dbReference type="PANTHER" id="PTHR30349:SF41">
    <property type="entry name" value="INTEGRASE_RECOMBINASE PROTEIN MJ0367-RELATED"/>
    <property type="match status" value="1"/>
</dbReference>
<feature type="domain" description="Tyr recombinase" evidence="5">
    <location>
        <begin position="166"/>
        <end position="358"/>
    </location>
</feature>
<keyword evidence="3" id="KW-0238">DNA-binding</keyword>
<dbReference type="EMBL" id="FCOE02000010">
    <property type="protein sequence ID" value="SAK69339.1"/>
    <property type="molecule type" value="Genomic_DNA"/>
</dbReference>
<keyword evidence="7" id="KW-1185">Reference proteome</keyword>
<gene>
    <name evidence="6" type="ORF">AWB80_03553</name>
</gene>
<dbReference type="PANTHER" id="PTHR30349">
    <property type="entry name" value="PHAGE INTEGRASE-RELATED"/>
    <property type="match status" value="1"/>
</dbReference>
<dbReference type="Proteomes" id="UP000054911">
    <property type="component" value="Unassembled WGS sequence"/>
</dbReference>
<evidence type="ECO:0000259" key="5">
    <source>
        <dbReference type="PROSITE" id="PS51898"/>
    </source>
</evidence>
<dbReference type="Gene3D" id="1.10.443.10">
    <property type="entry name" value="Intergrase catalytic core"/>
    <property type="match status" value="1"/>
</dbReference>
<dbReference type="OrthoDB" id="662444at2"/>
<comment type="similarity">
    <text evidence="1">Belongs to the 'phage' integrase family.</text>
</comment>
<dbReference type="InterPro" id="IPR011010">
    <property type="entry name" value="DNA_brk_join_enz"/>
</dbReference>
<comment type="caution">
    <text evidence="6">The sequence shown here is derived from an EMBL/GenBank/DDBJ whole genome shotgun (WGS) entry which is preliminary data.</text>
</comment>
<dbReference type="SUPFAM" id="SSF56349">
    <property type="entry name" value="DNA breaking-rejoining enzymes"/>
    <property type="match status" value="1"/>
</dbReference>
<evidence type="ECO:0000256" key="3">
    <source>
        <dbReference type="ARBA" id="ARBA00023125"/>
    </source>
</evidence>
<evidence type="ECO:0000256" key="2">
    <source>
        <dbReference type="ARBA" id="ARBA00022908"/>
    </source>
</evidence>